<protein>
    <submittedName>
        <fullName evidence="2">NAD(P)/FAD-dependent oxidoreductase</fullName>
    </submittedName>
</protein>
<dbReference type="PRINTS" id="PR00411">
    <property type="entry name" value="PNDRDTASEI"/>
</dbReference>
<evidence type="ECO:0000256" key="1">
    <source>
        <dbReference type="ARBA" id="ARBA00023002"/>
    </source>
</evidence>
<evidence type="ECO:0000313" key="3">
    <source>
        <dbReference type="Proteomes" id="UP000580517"/>
    </source>
</evidence>
<dbReference type="PANTHER" id="PTHR43539:SF91">
    <property type="entry name" value="FAD-DEPENDENT URATE HYDROXYLASE"/>
    <property type="match status" value="1"/>
</dbReference>
<keyword evidence="3" id="KW-1185">Reference proteome</keyword>
<gene>
    <name evidence="2" type="ORF">H0A68_06600</name>
</gene>
<proteinExistence type="predicted"/>
<accession>A0A853F9R4</accession>
<dbReference type="PANTHER" id="PTHR43539">
    <property type="entry name" value="FLAVIN-BINDING MONOOXYGENASE-LIKE PROTEIN (AFU_ORTHOLOGUE AFUA_4G09220)"/>
    <property type="match status" value="1"/>
</dbReference>
<sequence length="495" mass="54603">MHRAGYADGNLTVQVDWGEEAEAGVRPGGLAALEQRLAQDLAWLDLPAKRWVPAGRAGGECLQDVVIIGAGMAGLAAGTCMKHLGMQAVLLDAAPEGFEGPWATTARMETLRSPKQLTGPALGLPALTFRAWYEAQFGLDAWDALDKIPRLQWMEYLRWYRRVMDLDIRNRHRVVRIQPRADHVRIEFEAPAGPGVLHARRLVLATGRAGLGGPYIPDFMENIPRRYWAHSSDTMDYDTLRGLRVGVVGAGASAMDSASTALEAGAAHVDMLIRRSDIPRVNKGKGAGSAGFTHGYQQLPDAWKWRIRHYINRSQVPPPRGSMLRVSRHENVSFNLASPVVRVAEHEGRLRVDTASKTFDFDFLILSTGFMVDWETRPEYAEIAPHVRTWIERYTPGAGEEDQELATSPDLGPSFEFQAKAGHDVPGLSRIHCLCYPAAMSHGTVSGDIPAISDGAERLAKGIAALLFVENIDTHFDQLEKYDEPEVFGDEWTPA</sequence>
<keyword evidence="1" id="KW-0560">Oxidoreductase</keyword>
<dbReference type="OrthoDB" id="8671611at2"/>
<organism evidence="2 3">
    <name type="scientific">Allopusillimonas soli</name>
    <dbReference type="NCBI Taxonomy" id="659016"/>
    <lineage>
        <taxon>Bacteria</taxon>
        <taxon>Pseudomonadati</taxon>
        <taxon>Pseudomonadota</taxon>
        <taxon>Betaproteobacteria</taxon>
        <taxon>Burkholderiales</taxon>
        <taxon>Alcaligenaceae</taxon>
        <taxon>Allopusillimonas</taxon>
    </lineage>
</organism>
<dbReference type="InterPro" id="IPR050982">
    <property type="entry name" value="Auxin_biosynth/cation_transpt"/>
</dbReference>
<dbReference type="GO" id="GO:0050660">
    <property type="term" value="F:flavin adenine dinucleotide binding"/>
    <property type="evidence" value="ECO:0007669"/>
    <property type="project" value="TreeGrafter"/>
</dbReference>
<dbReference type="SUPFAM" id="SSF51905">
    <property type="entry name" value="FAD/NAD(P)-binding domain"/>
    <property type="match status" value="1"/>
</dbReference>
<dbReference type="Pfam" id="PF13738">
    <property type="entry name" value="Pyr_redox_3"/>
    <property type="match status" value="1"/>
</dbReference>
<name>A0A853F9R4_9BURK</name>
<dbReference type="Proteomes" id="UP000580517">
    <property type="component" value="Unassembled WGS sequence"/>
</dbReference>
<reference evidence="2 3" key="1">
    <citation type="submission" date="2020-07" db="EMBL/GenBank/DDBJ databases">
        <title>Taxonomic revisions and descriptions of new bacterial species based on genomic comparisons in the high-G+C-content subgroup of the family Alcaligenaceae.</title>
        <authorList>
            <person name="Szabo A."/>
            <person name="Felfoldi T."/>
        </authorList>
    </citation>
    <scope>NUCLEOTIDE SEQUENCE [LARGE SCALE GENOMIC DNA]</scope>
    <source>
        <strain evidence="2 3">DSM 25264</strain>
    </source>
</reference>
<comment type="caution">
    <text evidence="2">The sequence shown here is derived from an EMBL/GenBank/DDBJ whole genome shotgun (WGS) entry which is preliminary data.</text>
</comment>
<dbReference type="Gene3D" id="3.50.50.60">
    <property type="entry name" value="FAD/NAD(P)-binding domain"/>
    <property type="match status" value="1"/>
</dbReference>
<dbReference type="InterPro" id="IPR036188">
    <property type="entry name" value="FAD/NAD-bd_sf"/>
</dbReference>
<dbReference type="GO" id="GO:0004497">
    <property type="term" value="F:monooxygenase activity"/>
    <property type="evidence" value="ECO:0007669"/>
    <property type="project" value="TreeGrafter"/>
</dbReference>
<dbReference type="EMBL" id="JACCEW010000002">
    <property type="protein sequence ID" value="NYT36538.1"/>
    <property type="molecule type" value="Genomic_DNA"/>
</dbReference>
<dbReference type="PRINTS" id="PR00368">
    <property type="entry name" value="FADPNR"/>
</dbReference>
<evidence type="ECO:0000313" key="2">
    <source>
        <dbReference type="EMBL" id="NYT36538.1"/>
    </source>
</evidence>
<dbReference type="AlphaFoldDB" id="A0A853F9R4"/>